<sequence length="400" mass="44520">MFKNLSNRALQNIKILDFSRVVAAPVSSQILGDLGAEVWKIERPETGDESRSYIPPSINGQSCYFACVNRNKKSIALNLNNEEGQLIARKLAKKSDVLLENFKTGNMKKFALKLVVFTKIISIGYGSYGPYANDPGYDVILEGVGGFMKNTGPINGEPCKAAIAVTDIMTGLYAHGAILAALYYRERTGRGQKIDCNLLSTQMSMMLNLASNYLNAGTEARPWGTEHESIVPYQAFETSDGRYYVAGAGNNAAFKELCKSMNLKELIDDPRYKSNKDRVENRETLIATLSKRFKEESFLYWNENLRTTKFPSGPVNSISEAFQHPQVHALKLVQTVTHPKYGSVKVVKPPVEYSDIENEVRSAAPLLGEHTVEILQQQLGFDSDTLVGLKQRKVIDFPEN</sequence>
<organism evidence="1 2">
    <name type="scientific">Panagrolaimus sp. PS1159</name>
    <dbReference type="NCBI Taxonomy" id="55785"/>
    <lineage>
        <taxon>Eukaryota</taxon>
        <taxon>Metazoa</taxon>
        <taxon>Ecdysozoa</taxon>
        <taxon>Nematoda</taxon>
        <taxon>Chromadorea</taxon>
        <taxon>Rhabditida</taxon>
        <taxon>Tylenchina</taxon>
        <taxon>Panagrolaimomorpha</taxon>
        <taxon>Panagrolaimoidea</taxon>
        <taxon>Panagrolaimidae</taxon>
        <taxon>Panagrolaimus</taxon>
    </lineage>
</organism>
<proteinExistence type="predicted"/>
<reference evidence="2" key="1">
    <citation type="submission" date="2022-11" db="UniProtKB">
        <authorList>
            <consortium name="WormBaseParasite"/>
        </authorList>
    </citation>
    <scope>IDENTIFICATION</scope>
</reference>
<protein>
    <submittedName>
        <fullName evidence="2">Uncharacterized protein</fullName>
    </submittedName>
</protein>
<dbReference type="Proteomes" id="UP000887580">
    <property type="component" value="Unplaced"/>
</dbReference>
<name>A0AC35GAQ3_9BILA</name>
<dbReference type="WBParaSite" id="PS1159_v2.g338.t1">
    <property type="protein sequence ID" value="PS1159_v2.g338.t1"/>
    <property type="gene ID" value="PS1159_v2.g338"/>
</dbReference>
<evidence type="ECO:0000313" key="1">
    <source>
        <dbReference type="Proteomes" id="UP000887580"/>
    </source>
</evidence>
<accession>A0AC35GAQ3</accession>
<evidence type="ECO:0000313" key="2">
    <source>
        <dbReference type="WBParaSite" id="PS1159_v2.g338.t1"/>
    </source>
</evidence>